<feature type="transmembrane region" description="Helical" evidence="1">
    <location>
        <begin position="156"/>
        <end position="173"/>
    </location>
</feature>
<keyword evidence="1" id="KW-1133">Transmembrane helix</keyword>
<sequence>MADISINSTKFWTRTAILLAAALAFQMGGFPQPVTGPAVNAVLIIAVGLIGPLAAVIIGAFTPIIAFIRGILPPPLGPMIPAIVFGNALYAIIFFFISWSRKRTKPATAKIKVFSISTILAVIVGALAKFFILAWAVNFMVQVPEPIAQMMTLPQLYTALVGGGIALLVLKALPDSLKVDSKIF</sequence>
<keyword evidence="1" id="KW-0472">Membrane</keyword>
<dbReference type="Gene3D" id="1.10.1760.20">
    <property type="match status" value="1"/>
</dbReference>
<proteinExistence type="predicted"/>
<dbReference type="RefSeq" id="WP_270454419.1">
    <property type="nucleotide sequence ID" value="NZ_JADPIE010000005.1"/>
</dbReference>
<name>A0A931F6Z3_9FIRM</name>
<feature type="transmembrane region" description="Helical" evidence="1">
    <location>
        <begin position="42"/>
        <end position="68"/>
    </location>
</feature>
<feature type="transmembrane region" description="Helical" evidence="1">
    <location>
        <begin position="111"/>
        <end position="136"/>
    </location>
</feature>
<feature type="transmembrane region" description="Helical" evidence="1">
    <location>
        <begin position="80"/>
        <end position="99"/>
    </location>
</feature>
<feature type="transmembrane region" description="Helical" evidence="1">
    <location>
        <begin position="12"/>
        <end position="30"/>
    </location>
</feature>
<keyword evidence="3" id="KW-1185">Reference proteome</keyword>
<reference evidence="2" key="1">
    <citation type="submission" date="2020-11" db="EMBL/GenBank/DDBJ databases">
        <title>Halonatronomonas betainensis gen. nov., sp. nov. a novel haloalkaliphilic representative of the family Halanaerobiacae capable of betaine degradation.</title>
        <authorList>
            <person name="Boltyanskaya Y."/>
            <person name="Kevbrin V."/>
            <person name="Detkova E."/>
            <person name="Grouzdev D.S."/>
            <person name="Koziaeva V."/>
            <person name="Zhilina T."/>
        </authorList>
    </citation>
    <scope>NUCLEOTIDE SEQUENCE</scope>
    <source>
        <strain evidence="2">Z-7014</strain>
    </source>
</reference>
<keyword evidence="1" id="KW-0812">Transmembrane</keyword>
<evidence type="ECO:0000313" key="3">
    <source>
        <dbReference type="Proteomes" id="UP000621436"/>
    </source>
</evidence>
<organism evidence="2 3">
    <name type="scientific">Halonatronomonas betaini</name>
    <dbReference type="NCBI Taxonomy" id="2778430"/>
    <lineage>
        <taxon>Bacteria</taxon>
        <taxon>Bacillati</taxon>
        <taxon>Bacillota</taxon>
        <taxon>Clostridia</taxon>
        <taxon>Halanaerobiales</taxon>
        <taxon>Halarsenatibacteraceae</taxon>
        <taxon>Halonatronomonas</taxon>
    </lineage>
</organism>
<gene>
    <name evidence="2" type="ORF">I0Q91_10135</name>
</gene>
<comment type="caution">
    <text evidence="2">The sequence shown here is derived from an EMBL/GenBank/DDBJ whole genome shotgun (WGS) entry which is preliminary data.</text>
</comment>
<protein>
    <submittedName>
        <fullName evidence="2">ECF transporter S component</fullName>
    </submittedName>
</protein>
<dbReference type="EMBL" id="JADPIE010000005">
    <property type="protein sequence ID" value="MBF8437440.1"/>
    <property type="molecule type" value="Genomic_DNA"/>
</dbReference>
<evidence type="ECO:0000256" key="1">
    <source>
        <dbReference type="SAM" id="Phobius"/>
    </source>
</evidence>
<accession>A0A931F6Z3</accession>
<dbReference type="Proteomes" id="UP000621436">
    <property type="component" value="Unassembled WGS sequence"/>
</dbReference>
<dbReference type="AlphaFoldDB" id="A0A931F6Z3"/>
<evidence type="ECO:0000313" key="2">
    <source>
        <dbReference type="EMBL" id="MBF8437440.1"/>
    </source>
</evidence>